<feature type="transmembrane region" description="Helical" evidence="1">
    <location>
        <begin position="88"/>
        <end position="109"/>
    </location>
</feature>
<sequence length="117" mass="13599">MLIVAQMLLLLFVFVAVIIVTKPIHKNIRIGIFAYFIINIFALTWFFVNTDNVELTRLFSGLIILGLILVIIYRIFLMFGKLENWQKIILLFASIVNGAILFFILRMLFDLVYIQLG</sequence>
<keyword evidence="1" id="KW-1133">Transmembrane helix</keyword>
<keyword evidence="1" id="KW-0812">Transmembrane</keyword>
<name>A0A662Z4M0_9STAP</name>
<feature type="transmembrane region" description="Helical" evidence="1">
    <location>
        <begin position="32"/>
        <end position="49"/>
    </location>
</feature>
<organism evidence="2 3">
    <name type="scientific">Aliicoccus persicus</name>
    <dbReference type="NCBI Taxonomy" id="930138"/>
    <lineage>
        <taxon>Bacteria</taxon>
        <taxon>Bacillati</taxon>
        <taxon>Bacillota</taxon>
        <taxon>Bacilli</taxon>
        <taxon>Bacillales</taxon>
        <taxon>Staphylococcaceae</taxon>
        <taxon>Aliicoccus</taxon>
    </lineage>
</organism>
<keyword evidence="1" id="KW-0472">Membrane</keyword>
<protein>
    <submittedName>
        <fullName evidence="2">Uncharacterized protein</fullName>
    </submittedName>
</protein>
<dbReference type="RefSeq" id="WP_091475878.1">
    <property type="nucleotide sequence ID" value="NZ_FOIT01000005.1"/>
</dbReference>
<evidence type="ECO:0000256" key="1">
    <source>
        <dbReference type="SAM" id="Phobius"/>
    </source>
</evidence>
<keyword evidence="3" id="KW-1185">Reference proteome</keyword>
<feature type="transmembrane region" description="Helical" evidence="1">
    <location>
        <begin position="55"/>
        <end position="76"/>
    </location>
</feature>
<evidence type="ECO:0000313" key="2">
    <source>
        <dbReference type="EMBL" id="SEW12357.1"/>
    </source>
</evidence>
<evidence type="ECO:0000313" key="3">
    <source>
        <dbReference type="Proteomes" id="UP000243605"/>
    </source>
</evidence>
<gene>
    <name evidence="2" type="ORF">SAMN05192557_1741</name>
</gene>
<feature type="transmembrane region" description="Helical" evidence="1">
    <location>
        <begin position="6"/>
        <end position="25"/>
    </location>
</feature>
<dbReference type="EMBL" id="FOIT01000005">
    <property type="protein sequence ID" value="SEW12357.1"/>
    <property type="molecule type" value="Genomic_DNA"/>
</dbReference>
<proteinExistence type="predicted"/>
<dbReference type="Proteomes" id="UP000243605">
    <property type="component" value="Unassembled WGS sequence"/>
</dbReference>
<dbReference type="AlphaFoldDB" id="A0A662Z4M0"/>
<reference evidence="2 3" key="1">
    <citation type="submission" date="2016-10" db="EMBL/GenBank/DDBJ databases">
        <authorList>
            <person name="Varghese N."/>
            <person name="Submissions S."/>
        </authorList>
    </citation>
    <scope>NUCLEOTIDE SEQUENCE [LARGE SCALE GENOMIC DNA]</scope>
    <source>
        <strain evidence="2 3">IBRC-M10081</strain>
    </source>
</reference>
<accession>A0A662Z4M0</accession>